<evidence type="ECO:0000313" key="2">
    <source>
        <dbReference type="Proteomes" id="UP001055072"/>
    </source>
</evidence>
<reference evidence="1" key="1">
    <citation type="journal article" date="2021" name="Environ. Microbiol.">
        <title>Gene family expansions and transcriptome signatures uncover fungal adaptations to wood decay.</title>
        <authorList>
            <person name="Hage H."/>
            <person name="Miyauchi S."/>
            <person name="Viragh M."/>
            <person name="Drula E."/>
            <person name="Min B."/>
            <person name="Chaduli D."/>
            <person name="Navarro D."/>
            <person name="Favel A."/>
            <person name="Norest M."/>
            <person name="Lesage-Meessen L."/>
            <person name="Balint B."/>
            <person name="Merenyi Z."/>
            <person name="de Eugenio L."/>
            <person name="Morin E."/>
            <person name="Martinez A.T."/>
            <person name="Baldrian P."/>
            <person name="Stursova M."/>
            <person name="Martinez M.J."/>
            <person name="Novotny C."/>
            <person name="Magnuson J.K."/>
            <person name="Spatafora J.W."/>
            <person name="Maurice S."/>
            <person name="Pangilinan J."/>
            <person name="Andreopoulos W."/>
            <person name="LaButti K."/>
            <person name="Hundley H."/>
            <person name="Na H."/>
            <person name="Kuo A."/>
            <person name="Barry K."/>
            <person name="Lipzen A."/>
            <person name="Henrissat B."/>
            <person name="Riley R."/>
            <person name="Ahrendt S."/>
            <person name="Nagy L.G."/>
            <person name="Grigoriev I.V."/>
            <person name="Martin F."/>
            <person name="Rosso M.N."/>
        </authorList>
    </citation>
    <scope>NUCLEOTIDE SEQUENCE</scope>
    <source>
        <strain evidence="1">CBS 384.51</strain>
    </source>
</reference>
<dbReference type="Proteomes" id="UP001055072">
    <property type="component" value="Unassembled WGS sequence"/>
</dbReference>
<name>A0ACB8TMY3_9APHY</name>
<dbReference type="EMBL" id="MU274971">
    <property type="protein sequence ID" value="KAI0083347.1"/>
    <property type="molecule type" value="Genomic_DNA"/>
</dbReference>
<evidence type="ECO:0000313" key="1">
    <source>
        <dbReference type="EMBL" id="KAI0083347.1"/>
    </source>
</evidence>
<accession>A0ACB8TMY3</accession>
<proteinExistence type="predicted"/>
<gene>
    <name evidence="1" type="ORF">BDY19DRAFT_703397</name>
</gene>
<sequence length="166" mass="19775">MNVERLQLSYQATHRAPYERLAIYNPVVHVYQRPPRGKYDGTYFTANTLLPRHKGREGRERLSRERERERERREENLSRICKQENIHREKMTSQRKRKRERERRKDRAGDGKGERVEMEGRKGGWELVKGKREDIVTTTTATTTIDRPFIPSPLPASQRGLWLVLH</sequence>
<comment type="caution">
    <text evidence="1">The sequence shown here is derived from an EMBL/GenBank/DDBJ whole genome shotgun (WGS) entry which is preliminary data.</text>
</comment>
<protein>
    <submittedName>
        <fullName evidence="1">Uncharacterized protein</fullName>
    </submittedName>
</protein>
<organism evidence="1 2">
    <name type="scientific">Irpex rosettiformis</name>
    <dbReference type="NCBI Taxonomy" id="378272"/>
    <lineage>
        <taxon>Eukaryota</taxon>
        <taxon>Fungi</taxon>
        <taxon>Dikarya</taxon>
        <taxon>Basidiomycota</taxon>
        <taxon>Agaricomycotina</taxon>
        <taxon>Agaricomycetes</taxon>
        <taxon>Polyporales</taxon>
        <taxon>Irpicaceae</taxon>
        <taxon>Irpex</taxon>
    </lineage>
</organism>
<keyword evidence="2" id="KW-1185">Reference proteome</keyword>